<sequence length="277" mass="31221">MLNNFIVDEIIKKALIEDIHYVDITTDNLIDEECKSYAYILAKEEGVLCGIQIAKRVFEIIDEKVEFHVLHNDSDHIKKGDIIAKLYGSTRSLLKGERLALNILQRLSGIATKTNKIVNLVKDYKVRIVDTRKTTPNLRALEKYAVKVGGGYNHRYNLSESVMIKDNHIKAVGSITMAVDKIKSKIGHTIKVEIEVKNIDEFKEAISTDVDIIMLDNMNIEDIKECVKLNKRRCVLEVSGNITEDTVLNVAKTGIDVISIGELTHSVKSLDISMKIE</sequence>
<evidence type="ECO:0000259" key="14">
    <source>
        <dbReference type="Pfam" id="PF02749"/>
    </source>
</evidence>
<evidence type="ECO:0000256" key="11">
    <source>
        <dbReference type="ARBA" id="ARBA00069173"/>
    </source>
</evidence>
<feature type="domain" description="Quinolinate phosphoribosyl transferase N-terminal" evidence="14">
    <location>
        <begin position="23"/>
        <end position="108"/>
    </location>
</feature>
<keyword evidence="8 12" id="KW-0808">Transferase</keyword>
<dbReference type="SUPFAM" id="SSF54675">
    <property type="entry name" value="Nicotinate/Quinolinate PRTase N-terminal domain-like"/>
    <property type="match status" value="1"/>
</dbReference>
<reference evidence="16 18" key="2">
    <citation type="submission" date="2016-11" db="EMBL/GenBank/DDBJ databases">
        <authorList>
            <person name="Varghese N."/>
            <person name="Submissions S."/>
        </authorList>
    </citation>
    <scope>NUCLEOTIDE SEQUENCE [LARGE SCALE GENOMIC DNA]</scope>
    <source>
        <strain evidence="16 18">DSM 7308</strain>
    </source>
</reference>
<evidence type="ECO:0000313" key="17">
    <source>
        <dbReference type="Proteomes" id="UP000092605"/>
    </source>
</evidence>
<proteinExistence type="inferred from homology"/>
<evidence type="ECO:0000259" key="13">
    <source>
        <dbReference type="Pfam" id="PF01729"/>
    </source>
</evidence>
<evidence type="ECO:0000256" key="12">
    <source>
        <dbReference type="PIRNR" id="PIRNR006250"/>
    </source>
</evidence>
<dbReference type="UniPathway" id="UPA00253">
    <property type="reaction ID" value="UER00331"/>
</dbReference>
<dbReference type="NCBIfam" id="TIGR00078">
    <property type="entry name" value="nadC"/>
    <property type="match status" value="1"/>
</dbReference>
<dbReference type="STRING" id="1121328.JWYL7_1852"/>
<evidence type="ECO:0000256" key="10">
    <source>
        <dbReference type="ARBA" id="ARBA00047445"/>
    </source>
</evidence>
<dbReference type="FunFam" id="3.90.1170.20:FF:000001">
    <property type="entry name" value="Nicotinate-nucleotide diphosphorylase (Carboxylating)"/>
    <property type="match status" value="1"/>
</dbReference>
<evidence type="ECO:0000256" key="6">
    <source>
        <dbReference type="ARBA" id="ARBA00022642"/>
    </source>
</evidence>
<organism evidence="15 17">
    <name type="scientific">Alkalithermobacter thermoalcaliphilus JW-YL-7 = DSM 7308</name>
    <dbReference type="NCBI Taxonomy" id="1121328"/>
    <lineage>
        <taxon>Bacteria</taxon>
        <taxon>Bacillati</taxon>
        <taxon>Bacillota</taxon>
        <taxon>Clostridia</taxon>
        <taxon>Peptostreptococcales</taxon>
        <taxon>Tepidibacteraceae</taxon>
        <taxon>Alkalithermobacter</taxon>
    </lineage>
</organism>
<evidence type="ECO:0000256" key="8">
    <source>
        <dbReference type="ARBA" id="ARBA00022679"/>
    </source>
</evidence>
<dbReference type="Pfam" id="PF01729">
    <property type="entry name" value="QRPTase_C"/>
    <property type="match status" value="1"/>
</dbReference>
<dbReference type="GO" id="GO:0034213">
    <property type="term" value="P:quinolinate catabolic process"/>
    <property type="evidence" value="ECO:0007669"/>
    <property type="project" value="TreeGrafter"/>
</dbReference>
<evidence type="ECO:0000313" key="16">
    <source>
        <dbReference type="EMBL" id="SHL28750.1"/>
    </source>
</evidence>
<dbReference type="EMBL" id="FRBG01000020">
    <property type="protein sequence ID" value="SHL28750.1"/>
    <property type="molecule type" value="Genomic_DNA"/>
</dbReference>
<dbReference type="InterPro" id="IPR037128">
    <property type="entry name" value="Quinolinate_PRibosylTase_N_sf"/>
</dbReference>
<comment type="pathway">
    <text evidence="2">Cofactor biosynthesis; NAD(+) biosynthesis; nicotinate D-ribonucleotide from quinolinate: step 1/1.</text>
</comment>
<dbReference type="Proteomes" id="UP000092605">
    <property type="component" value="Unassembled WGS sequence"/>
</dbReference>
<dbReference type="EC" id="2.4.2.19" evidence="5"/>
<dbReference type="InterPro" id="IPR004393">
    <property type="entry name" value="NadC"/>
</dbReference>
<dbReference type="RefSeq" id="WP_066072192.1">
    <property type="nucleotide sequence ID" value="NZ_FRBG01000020.1"/>
</dbReference>
<dbReference type="Proteomes" id="UP000323392">
    <property type="component" value="Unassembled WGS sequence"/>
</dbReference>
<dbReference type="EMBL" id="LSFY01000001">
    <property type="protein sequence ID" value="KXZ40777.1"/>
    <property type="molecule type" value="Genomic_DNA"/>
</dbReference>
<comment type="similarity">
    <text evidence="3 12">Belongs to the NadC/ModD family.</text>
</comment>
<dbReference type="AlphaFoldDB" id="A0A150FT27"/>
<evidence type="ECO:0000313" key="15">
    <source>
        <dbReference type="EMBL" id="KXZ40777.1"/>
    </source>
</evidence>
<dbReference type="PANTHER" id="PTHR32179">
    <property type="entry name" value="NICOTINATE-NUCLEOTIDE PYROPHOSPHORYLASE [CARBOXYLATING]"/>
    <property type="match status" value="1"/>
</dbReference>
<comment type="function">
    <text evidence="1">Involved in the catabolism of quinolinic acid (QA).</text>
</comment>
<evidence type="ECO:0000313" key="18">
    <source>
        <dbReference type="Proteomes" id="UP000323392"/>
    </source>
</evidence>
<accession>A0A150FT27</accession>
<feature type="domain" description="Quinolinate phosphoribosyl transferase C-terminal" evidence="13">
    <location>
        <begin position="110"/>
        <end position="275"/>
    </location>
</feature>
<evidence type="ECO:0000256" key="5">
    <source>
        <dbReference type="ARBA" id="ARBA00011944"/>
    </source>
</evidence>
<evidence type="ECO:0000256" key="9">
    <source>
        <dbReference type="ARBA" id="ARBA00033102"/>
    </source>
</evidence>
<evidence type="ECO:0000256" key="3">
    <source>
        <dbReference type="ARBA" id="ARBA00009400"/>
    </source>
</evidence>
<dbReference type="OrthoDB" id="9782546at2"/>
<dbReference type="Gene3D" id="3.90.1170.20">
    <property type="entry name" value="Quinolinate phosphoribosyl transferase, N-terminal domain"/>
    <property type="match status" value="1"/>
</dbReference>
<dbReference type="PATRIC" id="fig|1121328.3.peg.1865"/>
<keyword evidence="6" id="KW-0662">Pyridine nucleotide biosynthesis</keyword>
<reference evidence="15 17" key="1">
    <citation type="submission" date="2016-02" db="EMBL/GenBank/DDBJ databases">
        <title>Draft genome sequence for Clostridium paradoxum JW-YL-7.</title>
        <authorList>
            <person name="Utturkar S.M."/>
            <person name="Lancaster A."/>
            <person name="Poole F.L."/>
            <person name="Adams M.W."/>
            <person name="Brown S.D."/>
        </authorList>
    </citation>
    <scope>NUCLEOTIDE SEQUENCE [LARGE SCALE GENOMIC DNA]</scope>
    <source>
        <strain evidence="15 17">JW-YL-7</strain>
    </source>
</reference>
<dbReference type="GO" id="GO:0005737">
    <property type="term" value="C:cytoplasm"/>
    <property type="evidence" value="ECO:0007669"/>
    <property type="project" value="TreeGrafter"/>
</dbReference>
<evidence type="ECO:0000256" key="7">
    <source>
        <dbReference type="ARBA" id="ARBA00022676"/>
    </source>
</evidence>
<dbReference type="Gene3D" id="3.20.20.70">
    <property type="entry name" value="Aldolase class I"/>
    <property type="match status" value="1"/>
</dbReference>
<dbReference type="Pfam" id="PF02749">
    <property type="entry name" value="QRPTase_N"/>
    <property type="match status" value="1"/>
</dbReference>
<gene>
    <name evidence="15" type="ORF">JWYL7_1852</name>
    <name evidence="16" type="ORF">SAMN05661008_01817</name>
</gene>
<dbReference type="InterPro" id="IPR036068">
    <property type="entry name" value="Nicotinate_pribotase-like_C"/>
</dbReference>
<dbReference type="GO" id="GO:0004514">
    <property type="term" value="F:nicotinate-nucleotide diphosphorylase (carboxylating) activity"/>
    <property type="evidence" value="ECO:0007669"/>
    <property type="project" value="UniProtKB-EC"/>
</dbReference>
<dbReference type="InterPro" id="IPR013785">
    <property type="entry name" value="Aldolase_TIM"/>
</dbReference>
<comment type="caution">
    <text evidence="15">The sequence shown here is derived from an EMBL/GenBank/DDBJ whole genome shotgun (WGS) entry which is preliminary data.</text>
</comment>
<evidence type="ECO:0000256" key="4">
    <source>
        <dbReference type="ARBA" id="ARBA00011218"/>
    </source>
</evidence>
<comment type="catalytic activity">
    <reaction evidence="10">
        <text>nicotinate beta-D-ribonucleotide + CO2 + diphosphate = quinolinate + 5-phospho-alpha-D-ribose 1-diphosphate + 2 H(+)</text>
        <dbReference type="Rhea" id="RHEA:12733"/>
        <dbReference type="ChEBI" id="CHEBI:15378"/>
        <dbReference type="ChEBI" id="CHEBI:16526"/>
        <dbReference type="ChEBI" id="CHEBI:29959"/>
        <dbReference type="ChEBI" id="CHEBI:33019"/>
        <dbReference type="ChEBI" id="CHEBI:57502"/>
        <dbReference type="ChEBI" id="CHEBI:58017"/>
        <dbReference type="EC" id="2.4.2.19"/>
    </reaction>
</comment>
<dbReference type="InterPro" id="IPR002638">
    <property type="entry name" value="Quinolinate_PRibosylTrfase_C"/>
</dbReference>
<evidence type="ECO:0000256" key="2">
    <source>
        <dbReference type="ARBA" id="ARBA00004893"/>
    </source>
</evidence>
<dbReference type="GO" id="GO:0009435">
    <property type="term" value="P:NAD+ biosynthetic process"/>
    <property type="evidence" value="ECO:0007669"/>
    <property type="project" value="UniProtKB-UniPathway"/>
</dbReference>
<comment type="subunit">
    <text evidence="4">Hexamer formed by 3 homodimers.</text>
</comment>
<keyword evidence="18" id="KW-1185">Reference proteome</keyword>
<dbReference type="CDD" id="cd01572">
    <property type="entry name" value="QPRTase"/>
    <property type="match status" value="1"/>
</dbReference>
<keyword evidence="7 12" id="KW-0328">Glycosyltransferase</keyword>
<dbReference type="FunFam" id="3.20.20.70:FF:000030">
    <property type="entry name" value="Nicotinate-nucleotide pyrophosphorylase, carboxylating"/>
    <property type="match status" value="1"/>
</dbReference>
<dbReference type="PIRSF" id="PIRSF006250">
    <property type="entry name" value="NadC_ModD"/>
    <property type="match status" value="1"/>
</dbReference>
<evidence type="ECO:0000256" key="1">
    <source>
        <dbReference type="ARBA" id="ARBA00003237"/>
    </source>
</evidence>
<protein>
    <recommendedName>
        <fullName evidence="11">Probable nicotinate-nucleotide pyrophosphorylase [carboxylating]</fullName>
        <ecNumber evidence="5">2.4.2.19</ecNumber>
    </recommendedName>
    <alternativeName>
        <fullName evidence="9">Quinolinate phosphoribosyltransferase [decarboxylating]</fullName>
    </alternativeName>
</protein>
<name>A0A150FT27_CLOPD</name>
<dbReference type="PANTHER" id="PTHR32179:SF3">
    <property type="entry name" value="NICOTINATE-NUCLEOTIDE PYROPHOSPHORYLASE [CARBOXYLATING]"/>
    <property type="match status" value="1"/>
</dbReference>
<dbReference type="InterPro" id="IPR027277">
    <property type="entry name" value="NadC/ModD"/>
</dbReference>
<dbReference type="SUPFAM" id="SSF51690">
    <property type="entry name" value="Nicotinate/Quinolinate PRTase C-terminal domain-like"/>
    <property type="match status" value="1"/>
</dbReference>
<dbReference type="InterPro" id="IPR022412">
    <property type="entry name" value="Quinolinate_PRibosylTrfase_N"/>
</dbReference>